<dbReference type="eggNOG" id="COG0739">
    <property type="taxonomic scope" value="Bacteria"/>
</dbReference>
<dbReference type="PANTHER" id="PTHR21666:SF289">
    <property type="entry name" value="L-ALA--D-GLU ENDOPEPTIDASE"/>
    <property type="match status" value="1"/>
</dbReference>
<name>B1ZW54_OPITP</name>
<dbReference type="AlphaFoldDB" id="B1ZW54"/>
<evidence type="ECO:0000256" key="1">
    <source>
        <dbReference type="ARBA" id="ARBA00022729"/>
    </source>
</evidence>
<evidence type="ECO:0000259" key="2">
    <source>
        <dbReference type="Pfam" id="PF01551"/>
    </source>
</evidence>
<dbReference type="GO" id="GO:0004222">
    <property type="term" value="F:metalloendopeptidase activity"/>
    <property type="evidence" value="ECO:0007669"/>
    <property type="project" value="TreeGrafter"/>
</dbReference>
<evidence type="ECO:0000313" key="4">
    <source>
        <dbReference type="Proteomes" id="UP000007013"/>
    </source>
</evidence>
<dbReference type="CDD" id="cd12797">
    <property type="entry name" value="M23_peptidase"/>
    <property type="match status" value="1"/>
</dbReference>
<dbReference type="Proteomes" id="UP000007013">
    <property type="component" value="Chromosome"/>
</dbReference>
<keyword evidence="4" id="KW-1185">Reference proteome</keyword>
<feature type="domain" description="M23ase beta-sheet core" evidence="2">
    <location>
        <begin position="47"/>
        <end position="152"/>
    </location>
</feature>
<proteinExistence type="predicted"/>
<keyword evidence="1" id="KW-0732">Signal</keyword>
<dbReference type="InterPro" id="IPR016047">
    <property type="entry name" value="M23ase_b-sheet_dom"/>
</dbReference>
<dbReference type="InterPro" id="IPR050570">
    <property type="entry name" value="Cell_wall_metabolism_enzyme"/>
</dbReference>
<protein>
    <submittedName>
        <fullName evidence="3">Peptidase M23</fullName>
    </submittedName>
</protein>
<dbReference type="HOGENOM" id="CLU_813077_0_0_0"/>
<reference evidence="3 4" key="1">
    <citation type="journal article" date="2011" name="J. Bacteriol.">
        <title>Genome sequence of the verrucomicrobium Opitutus terrae PB90-1, an abundant inhabitant of rice paddy soil ecosystems.</title>
        <authorList>
            <person name="van Passel M.W."/>
            <person name="Kant R."/>
            <person name="Palva A."/>
            <person name="Copeland A."/>
            <person name="Lucas S."/>
            <person name="Lapidus A."/>
            <person name="Glavina del Rio T."/>
            <person name="Pitluck S."/>
            <person name="Goltsman E."/>
            <person name="Clum A."/>
            <person name="Sun H."/>
            <person name="Schmutz J."/>
            <person name="Larimer F.W."/>
            <person name="Land M.L."/>
            <person name="Hauser L."/>
            <person name="Kyrpides N."/>
            <person name="Mikhailova N."/>
            <person name="Richardson P.P."/>
            <person name="Janssen P.H."/>
            <person name="de Vos W.M."/>
            <person name="Smidt H."/>
        </authorList>
    </citation>
    <scope>NUCLEOTIDE SEQUENCE [LARGE SCALE GENOMIC DNA]</scope>
    <source>
        <strain evidence="4">DSM 11246 / JCM 15787 / PB90-1</strain>
    </source>
</reference>
<dbReference type="STRING" id="452637.Oter_2787"/>
<dbReference type="PANTHER" id="PTHR21666">
    <property type="entry name" value="PEPTIDASE-RELATED"/>
    <property type="match status" value="1"/>
</dbReference>
<gene>
    <name evidence="3" type="ordered locus">Oter_2787</name>
</gene>
<dbReference type="Gene3D" id="2.70.70.10">
    <property type="entry name" value="Glucose Permease (Domain IIA)"/>
    <property type="match status" value="1"/>
</dbReference>
<dbReference type="InterPro" id="IPR011055">
    <property type="entry name" value="Dup_hybrid_motif"/>
</dbReference>
<dbReference type="RefSeq" id="WP_012375603.1">
    <property type="nucleotide sequence ID" value="NC_010571.1"/>
</dbReference>
<accession>B1ZW54</accession>
<dbReference type="OrthoDB" id="186635at2"/>
<dbReference type="Pfam" id="PF01551">
    <property type="entry name" value="Peptidase_M23"/>
    <property type="match status" value="1"/>
</dbReference>
<dbReference type="KEGG" id="ote:Oter_2787"/>
<organism evidence="3 4">
    <name type="scientific">Opitutus terrae (strain DSM 11246 / JCM 15787 / PB90-1)</name>
    <dbReference type="NCBI Taxonomy" id="452637"/>
    <lineage>
        <taxon>Bacteria</taxon>
        <taxon>Pseudomonadati</taxon>
        <taxon>Verrucomicrobiota</taxon>
        <taxon>Opitutia</taxon>
        <taxon>Opitutales</taxon>
        <taxon>Opitutaceae</taxon>
        <taxon>Opitutus</taxon>
    </lineage>
</organism>
<dbReference type="EMBL" id="CP001032">
    <property type="protein sequence ID" value="ACB76068.1"/>
    <property type="molecule type" value="Genomic_DNA"/>
</dbReference>
<dbReference type="SUPFAM" id="SSF51261">
    <property type="entry name" value="Duplicated hybrid motif"/>
    <property type="match status" value="1"/>
</dbReference>
<sequence>MRIEISWPTPSTAWAEGRPAREILQHAGSGEPESGGFGGVRSNGTQFHEGIDIKPLKRDRRGEPLDAVFAAMNGVVRHISTVAGNSSYGRYLVLEHPENDVSVYTLYAHLARIAPGLKVGDRVERGQTLGTMGHTAGGYVIPRERAHLHFEIGLMVTRDFQAWYNARKFGSRNEHGLWNGMNLMGIDPLEFMNQWKAGKVDSFAGYFARMTPAVRVRIATPRVPDFITRYPALLAGPMPLAIAGWEIKFNETGLPFSWRPLVAADIAGLTPNRPLIEEVDRAVERRDRSKDLAVQRRGAWVIGADLNSVLQQLFGLR</sequence>
<evidence type="ECO:0000313" key="3">
    <source>
        <dbReference type="EMBL" id="ACB76068.1"/>
    </source>
</evidence>